<accession>A0A4R6EML8</accession>
<name>A0A4R6EML8_SCAGO</name>
<organism evidence="1 2">
    <name type="scientific">Scandinavium goeteborgense</name>
    <dbReference type="NCBI Taxonomy" id="1851514"/>
    <lineage>
        <taxon>Bacteria</taxon>
        <taxon>Pseudomonadati</taxon>
        <taxon>Pseudomonadota</taxon>
        <taxon>Gammaproteobacteria</taxon>
        <taxon>Enterobacterales</taxon>
        <taxon>Enterobacteriaceae</taxon>
        <taxon>Scandinavium</taxon>
    </lineage>
</organism>
<dbReference type="Proteomes" id="UP000295530">
    <property type="component" value="Unassembled WGS sequence"/>
</dbReference>
<protein>
    <submittedName>
        <fullName evidence="1">Uncharacterized protein</fullName>
    </submittedName>
</protein>
<proteinExistence type="predicted"/>
<reference evidence="1 2" key="1">
    <citation type="submission" date="2019-03" db="EMBL/GenBank/DDBJ databases">
        <title>Genomic analyses of the natural microbiome of Caenorhabditis elegans.</title>
        <authorList>
            <person name="Samuel B."/>
        </authorList>
    </citation>
    <scope>NUCLEOTIDE SEQUENCE [LARGE SCALE GENOMIC DNA]</scope>
    <source>
        <strain evidence="1 2">BIGb0156</strain>
    </source>
</reference>
<keyword evidence="2" id="KW-1185">Reference proteome</keyword>
<dbReference type="EMBL" id="SNVX01000003">
    <property type="protein sequence ID" value="TDN60220.1"/>
    <property type="molecule type" value="Genomic_DNA"/>
</dbReference>
<dbReference type="AlphaFoldDB" id="A0A4R6EML8"/>
<gene>
    <name evidence="1" type="ORF">EC847_103410</name>
</gene>
<sequence length="101" mass="11645">MGLQPVSETGYIVATEVTFWCLLMRLGRNRLLWWLVIINMMRCNKQQNAHTKHNPTHQLDDAIKYHSHNNQCPKLSRGEILPGTRRSGQGVAEQSCGFFHQ</sequence>
<comment type="caution">
    <text evidence="1">The sequence shown here is derived from an EMBL/GenBank/DDBJ whole genome shotgun (WGS) entry which is preliminary data.</text>
</comment>
<evidence type="ECO:0000313" key="1">
    <source>
        <dbReference type="EMBL" id="TDN60220.1"/>
    </source>
</evidence>
<evidence type="ECO:0000313" key="2">
    <source>
        <dbReference type="Proteomes" id="UP000295530"/>
    </source>
</evidence>